<keyword evidence="3" id="KW-0067">ATP-binding</keyword>
<accession>A0A0F9BAJ4</accession>
<dbReference type="Pfam" id="PF02626">
    <property type="entry name" value="CT_A_B"/>
    <property type="match status" value="1"/>
</dbReference>
<dbReference type="EMBL" id="LAZR01041905">
    <property type="protein sequence ID" value="KKL10827.1"/>
    <property type="molecule type" value="Genomic_DNA"/>
</dbReference>
<protein>
    <recommendedName>
        <fullName evidence="4">Carboxyltransferase domain-containing protein</fullName>
    </recommendedName>
</protein>
<name>A0A0F9BAJ4_9ZZZZ</name>
<dbReference type="PANTHER" id="PTHR43309">
    <property type="entry name" value="5-OXOPROLINASE SUBUNIT C"/>
    <property type="match status" value="1"/>
</dbReference>
<dbReference type="InterPro" id="IPR029000">
    <property type="entry name" value="Cyclophilin-like_dom_sf"/>
</dbReference>
<dbReference type="InterPro" id="IPR052708">
    <property type="entry name" value="PxpC"/>
</dbReference>
<keyword evidence="1" id="KW-0547">Nucleotide-binding</keyword>
<feature type="domain" description="Carboxyltransferase" evidence="4">
    <location>
        <begin position="2"/>
        <end position="208"/>
    </location>
</feature>
<gene>
    <name evidence="5" type="ORF">LCGC14_2551920</name>
</gene>
<dbReference type="Gene3D" id="2.40.100.10">
    <property type="entry name" value="Cyclophilin-like"/>
    <property type="match status" value="1"/>
</dbReference>
<evidence type="ECO:0000256" key="3">
    <source>
        <dbReference type="ARBA" id="ARBA00022840"/>
    </source>
</evidence>
<comment type="caution">
    <text evidence="5">The sequence shown here is derived from an EMBL/GenBank/DDBJ whole genome shotgun (WGS) entry which is preliminary data.</text>
</comment>
<dbReference type="SUPFAM" id="SSF50891">
    <property type="entry name" value="Cyclophilin-like"/>
    <property type="match status" value="1"/>
</dbReference>
<organism evidence="5">
    <name type="scientific">marine sediment metagenome</name>
    <dbReference type="NCBI Taxonomy" id="412755"/>
    <lineage>
        <taxon>unclassified sequences</taxon>
        <taxon>metagenomes</taxon>
        <taxon>ecological metagenomes</taxon>
    </lineage>
</organism>
<dbReference type="AlphaFoldDB" id="A0A0F9BAJ4"/>
<reference evidence="5" key="1">
    <citation type="journal article" date="2015" name="Nature">
        <title>Complex archaea that bridge the gap between prokaryotes and eukaryotes.</title>
        <authorList>
            <person name="Spang A."/>
            <person name="Saw J.H."/>
            <person name="Jorgensen S.L."/>
            <person name="Zaremba-Niedzwiedzka K."/>
            <person name="Martijn J."/>
            <person name="Lind A.E."/>
            <person name="van Eijk R."/>
            <person name="Schleper C."/>
            <person name="Guy L."/>
            <person name="Ettema T.J."/>
        </authorList>
    </citation>
    <scope>NUCLEOTIDE SEQUENCE</scope>
</reference>
<dbReference type="SMART" id="SM00797">
    <property type="entry name" value="AHS2"/>
    <property type="match status" value="1"/>
</dbReference>
<dbReference type="GO" id="GO:0016787">
    <property type="term" value="F:hydrolase activity"/>
    <property type="evidence" value="ECO:0007669"/>
    <property type="project" value="UniProtKB-KW"/>
</dbReference>
<evidence type="ECO:0000313" key="5">
    <source>
        <dbReference type="EMBL" id="KKL10827.1"/>
    </source>
</evidence>
<dbReference type="GO" id="GO:0005524">
    <property type="term" value="F:ATP binding"/>
    <property type="evidence" value="ECO:0007669"/>
    <property type="project" value="UniProtKB-KW"/>
</dbReference>
<evidence type="ECO:0000259" key="4">
    <source>
        <dbReference type="SMART" id="SM00797"/>
    </source>
</evidence>
<evidence type="ECO:0000256" key="1">
    <source>
        <dbReference type="ARBA" id="ARBA00022741"/>
    </source>
</evidence>
<dbReference type="PANTHER" id="PTHR43309:SF5">
    <property type="entry name" value="5-OXOPROLINASE SUBUNIT C"/>
    <property type="match status" value="1"/>
</dbReference>
<sequence length="216" mass="24291">MKGGEVLQFRKRQAGLRAYVAIQGGFDVPRVLGSRSTFVRGRIGTALRKEEMLRVCTFDSEVPKNVLTLPQEYRPDFNRADPIRLLMGPQEDYFTSQGIATLFNSTYRIDPRSDRQAFLTEGPAIEIAKGPDIITDPIAPGAIQVPGDGKPIILLRDAQVTGGYAKIAIVARVDMDRLGQMMPGDEIRFQRISRHTAIDLLMEEKHRLDKLRELLR</sequence>
<keyword evidence="2" id="KW-0378">Hydrolase</keyword>
<dbReference type="InterPro" id="IPR003778">
    <property type="entry name" value="CT_A_B"/>
</dbReference>
<proteinExistence type="predicted"/>
<evidence type="ECO:0000256" key="2">
    <source>
        <dbReference type="ARBA" id="ARBA00022801"/>
    </source>
</evidence>